<feature type="transmembrane region" description="Helical" evidence="3">
    <location>
        <begin position="119"/>
        <end position="138"/>
    </location>
</feature>
<comment type="caution">
    <text evidence="5">The sequence shown here is derived from an EMBL/GenBank/DDBJ whole genome shotgun (WGS) entry which is preliminary data.</text>
</comment>
<feature type="transmembrane region" description="Helical" evidence="3">
    <location>
        <begin position="23"/>
        <end position="45"/>
    </location>
</feature>
<dbReference type="InterPro" id="IPR037185">
    <property type="entry name" value="EmrE-like"/>
</dbReference>
<dbReference type="Proteomes" id="UP000637695">
    <property type="component" value="Unassembled WGS sequence"/>
</dbReference>
<reference evidence="5" key="2">
    <citation type="submission" date="2020-09" db="EMBL/GenBank/DDBJ databases">
        <authorList>
            <person name="Sun Q."/>
            <person name="Ohkuma M."/>
        </authorList>
    </citation>
    <scope>NUCLEOTIDE SEQUENCE</scope>
    <source>
        <strain evidence="5">JCM 18487</strain>
    </source>
</reference>
<dbReference type="InterPro" id="IPR000620">
    <property type="entry name" value="EamA_dom"/>
</dbReference>
<name>A0A917NLK0_9BACL</name>
<evidence type="ECO:0000313" key="5">
    <source>
        <dbReference type="EMBL" id="GGJ09878.1"/>
    </source>
</evidence>
<accession>A0A917NLK0</accession>
<keyword evidence="3" id="KW-1133">Transmembrane helix</keyword>
<gene>
    <name evidence="5" type="ORF">GCM10010885_18760</name>
</gene>
<feature type="transmembrane region" description="Helical" evidence="3">
    <location>
        <begin position="57"/>
        <end position="74"/>
    </location>
</feature>
<dbReference type="GO" id="GO:0016020">
    <property type="term" value="C:membrane"/>
    <property type="evidence" value="ECO:0007669"/>
    <property type="project" value="InterPro"/>
</dbReference>
<feature type="transmembrane region" description="Helical" evidence="3">
    <location>
        <begin position="206"/>
        <end position="227"/>
    </location>
</feature>
<sequence>MVLGVLGLSGAECTYTYYTAVQFLPASFAIVLSFQFSWMVLVIDALVRRYWPRRDQWLGAAAICAGTVLAAGLLEHPGVWHGPGMWPLGAVLLGLASALGYAVNLYVAGYADATVPPALRTAVVITCSTLITFLLIHPGVHFADRLGQGLWMWGLIMALTSQVIPTWLLLTAVPNIGGRMAGVLGAIELPVAVAAAHALVGEPVSAGRWMGVVLILAGIVVSEWRGLRAAGTPQPKHTCIRARILRRR</sequence>
<proteinExistence type="inferred from homology"/>
<feature type="transmembrane region" description="Helical" evidence="3">
    <location>
        <begin position="86"/>
        <end position="107"/>
    </location>
</feature>
<comment type="subcellular location">
    <subcellularLocation>
        <location evidence="1">Endomembrane system</location>
        <topology evidence="1">Multi-pass membrane protein</topology>
    </subcellularLocation>
</comment>
<dbReference type="EMBL" id="BMOY01000030">
    <property type="protein sequence ID" value="GGJ09878.1"/>
    <property type="molecule type" value="Genomic_DNA"/>
</dbReference>
<organism evidence="5 6">
    <name type="scientific">Alicyclobacillus cellulosilyticus</name>
    <dbReference type="NCBI Taxonomy" id="1003997"/>
    <lineage>
        <taxon>Bacteria</taxon>
        <taxon>Bacillati</taxon>
        <taxon>Bacillota</taxon>
        <taxon>Bacilli</taxon>
        <taxon>Bacillales</taxon>
        <taxon>Alicyclobacillaceae</taxon>
        <taxon>Alicyclobacillus</taxon>
    </lineage>
</organism>
<feature type="transmembrane region" description="Helical" evidence="3">
    <location>
        <begin position="182"/>
        <end position="200"/>
    </location>
</feature>
<dbReference type="Pfam" id="PF00892">
    <property type="entry name" value="EamA"/>
    <property type="match status" value="1"/>
</dbReference>
<keyword evidence="3" id="KW-0472">Membrane</keyword>
<keyword evidence="6" id="KW-1185">Reference proteome</keyword>
<feature type="transmembrane region" description="Helical" evidence="3">
    <location>
        <begin position="150"/>
        <end position="170"/>
    </location>
</feature>
<evidence type="ECO:0000256" key="1">
    <source>
        <dbReference type="ARBA" id="ARBA00004127"/>
    </source>
</evidence>
<evidence type="ECO:0000256" key="3">
    <source>
        <dbReference type="SAM" id="Phobius"/>
    </source>
</evidence>
<dbReference type="SUPFAM" id="SSF103481">
    <property type="entry name" value="Multidrug resistance efflux transporter EmrE"/>
    <property type="match status" value="2"/>
</dbReference>
<evidence type="ECO:0000256" key="2">
    <source>
        <dbReference type="ARBA" id="ARBA00007362"/>
    </source>
</evidence>
<evidence type="ECO:0000259" key="4">
    <source>
        <dbReference type="Pfam" id="PF00892"/>
    </source>
</evidence>
<protein>
    <submittedName>
        <fullName evidence="5">Permease</fullName>
    </submittedName>
</protein>
<reference evidence="5" key="1">
    <citation type="journal article" date="2014" name="Int. J. Syst. Evol. Microbiol.">
        <title>Complete genome sequence of Corynebacterium casei LMG S-19264T (=DSM 44701T), isolated from a smear-ripened cheese.</title>
        <authorList>
            <consortium name="US DOE Joint Genome Institute (JGI-PGF)"/>
            <person name="Walter F."/>
            <person name="Albersmeier A."/>
            <person name="Kalinowski J."/>
            <person name="Ruckert C."/>
        </authorList>
    </citation>
    <scope>NUCLEOTIDE SEQUENCE</scope>
    <source>
        <strain evidence="5">JCM 18487</strain>
    </source>
</reference>
<dbReference type="AlphaFoldDB" id="A0A917NLK0"/>
<comment type="similarity">
    <text evidence="2">Belongs to the EamA transporter family.</text>
</comment>
<keyword evidence="3" id="KW-0812">Transmembrane</keyword>
<evidence type="ECO:0000313" key="6">
    <source>
        <dbReference type="Proteomes" id="UP000637695"/>
    </source>
</evidence>
<feature type="domain" description="EamA" evidence="4">
    <location>
        <begin position="90"/>
        <end position="221"/>
    </location>
</feature>